<dbReference type="EMBL" id="BLXT01006199">
    <property type="protein sequence ID" value="GFO29952.1"/>
    <property type="molecule type" value="Genomic_DNA"/>
</dbReference>
<sequence>MFAPGIPHEQSLLLSPIVSSPDVITLKRFGMSPALALQSHLGQSEIMISLLSVTFARAIPTDESIYLHLLSLPPRTSSPVVANHGFAPAFENAKTMIMVWRASGRSKAAESQTLSKGRESTRTLFREDSLPFFFKNCDGECGCEKRF</sequence>
<gene>
    <name evidence="1" type="ORF">PoB_005645700</name>
</gene>
<reference evidence="1 2" key="1">
    <citation type="journal article" date="2021" name="Elife">
        <title>Chloroplast acquisition without the gene transfer in kleptoplastic sea slugs, Plakobranchus ocellatus.</title>
        <authorList>
            <person name="Maeda T."/>
            <person name="Takahashi S."/>
            <person name="Yoshida T."/>
            <person name="Shimamura S."/>
            <person name="Takaki Y."/>
            <person name="Nagai Y."/>
            <person name="Toyoda A."/>
            <person name="Suzuki Y."/>
            <person name="Arimoto A."/>
            <person name="Ishii H."/>
            <person name="Satoh N."/>
            <person name="Nishiyama T."/>
            <person name="Hasebe M."/>
            <person name="Maruyama T."/>
            <person name="Minagawa J."/>
            <person name="Obokata J."/>
            <person name="Shigenobu S."/>
        </authorList>
    </citation>
    <scope>NUCLEOTIDE SEQUENCE [LARGE SCALE GENOMIC DNA]</scope>
</reference>
<name>A0AAV4CEH2_9GAST</name>
<dbReference type="Proteomes" id="UP000735302">
    <property type="component" value="Unassembled WGS sequence"/>
</dbReference>
<accession>A0AAV4CEH2</accession>
<comment type="caution">
    <text evidence="1">The sequence shown here is derived from an EMBL/GenBank/DDBJ whole genome shotgun (WGS) entry which is preliminary data.</text>
</comment>
<protein>
    <submittedName>
        <fullName evidence="1">Uncharacterized protein</fullName>
    </submittedName>
</protein>
<evidence type="ECO:0000313" key="2">
    <source>
        <dbReference type="Proteomes" id="UP000735302"/>
    </source>
</evidence>
<organism evidence="1 2">
    <name type="scientific">Plakobranchus ocellatus</name>
    <dbReference type="NCBI Taxonomy" id="259542"/>
    <lineage>
        <taxon>Eukaryota</taxon>
        <taxon>Metazoa</taxon>
        <taxon>Spiralia</taxon>
        <taxon>Lophotrochozoa</taxon>
        <taxon>Mollusca</taxon>
        <taxon>Gastropoda</taxon>
        <taxon>Heterobranchia</taxon>
        <taxon>Euthyneura</taxon>
        <taxon>Panpulmonata</taxon>
        <taxon>Sacoglossa</taxon>
        <taxon>Placobranchoidea</taxon>
        <taxon>Plakobranchidae</taxon>
        <taxon>Plakobranchus</taxon>
    </lineage>
</organism>
<keyword evidence="2" id="KW-1185">Reference proteome</keyword>
<dbReference type="AlphaFoldDB" id="A0AAV4CEH2"/>
<evidence type="ECO:0000313" key="1">
    <source>
        <dbReference type="EMBL" id="GFO29952.1"/>
    </source>
</evidence>
<proteinExistence type="predicted"/>